<feature type="transmembrane region" description="Helical" evidence="7">
    <location>
        <begin position="176"/>
        <end position="192"/>
    </location>
</feature>
<evidence type="ECO:0000313" key="9">
    <source>
        <dbReference type="Proteomes" id="UP000001845"/>
    </source>
</evidence>
<keyword evidence="4 7" id="KW-0812">Transmembrane</keyword>
<dbReference type="GO" id="GO:0015109">
    <property type="term" value="F:chromate transmembrane transporter activity"/>
    <property type="evidence" value="ECO:0007669"/>
    <property type="project" value="InterPro"/>
</dbReference>
<dbReference type="PANTHER" id="PTHR43663:SF1">
    <property type="entry name" value="CHROMATE TRANSPORTER"/>
    <property type="match status" value="1"/>
</dbReference>
<evidence type="ECO:0000256" key="2">
    <source>
        <dbReference type="ARBA" id="ARBA00005262"/>
    </source>
</evidence>
<evidence type="ECO:0000256" key="5">
    <source>
        <dbReference type="ARBA" id="ARBA00022989"/>
    </source>
</evidence>
<accession>D5E648</accession>
<reference key="2">
    <citation type="submission" date="2010-03" db="EMBL/GenBank/DDBJ databases">
        <authorList>
            <person name="Ma Z."/>
            <person name="Wang X."/>
            <person name="Liu H."/>
        </authorList>
    </citation>
    <scope>NUCLEOTIDE SEQUENCE</scope>
    <source>
        <strain>MP145</strain>
    </source>
</reference>
<evidence type="ECO:0000256" key="6">
    <source>
        <dbReference type="ARBA" id="ARBA00023136"/>
    </source>
</evidence>
<keyword evidence="9" id="KW-1185">Reference proteome</keyword>
<keyword evidence="5 7" id="KW-1133">Transmembrane helix</keyword>
<dbReference type="InterPro" id="IPR052518">
    <property type="entry name" value="CHR_Transporter"/>
</dbReference>
<evidence type="ECO:0000256" key="1">
    <source>
        <dbReference type="ARBA" id="ARBA00004651"/>
    </source>
</evidence>
<protein>
    <submittedName>
        <fullName evidence="8">Chromate ion transporter</fullName>
    </submittedName>
</protein>
<dbReference type="KEGG" id="mcd:MCRO_0633"/>
<reference evidence="8 9" key="3">
    <citation type="journal article" date="2011" name="J. Bacteriol.">
        <title>Genome sequences of Mycoplasma alligatoris A21JP2T and Mycoplasma crocodyli MP145T.</title>
        <authorList>
            <person name="Brown D.R."/>
            <person name="Farmerie W.G."/>
            <person name="May M."/>
            <person name="Benders G.A."/>
            <person name="Durkin A.S."/>
            <person name="Hlavinka K."/>
            <person name="Hostetler J."/>
            <person name="Jackson J."/>
            <person name="Johnson J."/>
            <person name="Miller R.H."/>
            <person name="Paralanov V."/>
            <person name="Radune D."/>
            <person name="Szczypinski B."/>
            <person name="Glass J.I."/>
        </authorList>
    </citation>
    <scope>NUCLEOTIDE SEQUENCE [LARGE SCALE GENOMIC DNA]</scope>
    <source>
        <strain evidence="9">ATCC 51981 / MP145</strain>
    </source>
</reference>
<dbReference type="eggNOG" id="COG2059">
    <property type="taxonomic scope" value="Bacteria"/>
</dbReference>
<dbReference type="RefSeq" id="WP_013054444.1">
    <property type="nucleotide sequence ID" value="NC_014014.1"/>
</dbReference>
<evidence type="ECO:0000256" key="3">
    <source>
        <dbReference type="ARBA" id="ARBA00022475"/>
    </source>
</evidence>
<dbReference type="PANTHER" id="PTHR43663">
    <property type="entry name" value="CHROMATE TRANSPORT PROTEIN-RELATED"/>
    <property type="match status" value="1"/>
</dbReference>
<evidence type="ECO:0000256" key="4">
    <source>
        <dbReference type="ARBA" id="ARBA00022692"/>
    </source>
</evidence>
<dbReference type="Pfam" id="PF02417">
    <property type="entry name" value="Chromate_transp"/>
    <property type="match status" value="1"/>
</dbReference>
<comment type="similarity">
    <text evidence="2">Belongs to the chromate ion transporter (CHR) (TC 2.A.51) family.</text>
</comment>
<evidence type="ECO:0000256" key="7">
    <source>
        <dbReference type="SAM" id="Phobius"/>
    </source>
</evidence>
<dbReference type="InterPro" id="IPR003370">
    <property type="entry name" value="Chromate_transpt"/>
</dbReference>
<name>D5E648_MYCCM</name>
<feature type="transmembrane region" description="Helical" evidence="7">
    <location>
        <begin position="80"/>
        <end position="105"/>
    </location>
</feature>
<dbReference type="Proteomes" id="UP000001845">
    <property type="component" value="Chromosome"/>
</dbReference>
<evidence type="ECO:0000313" key="8">
    <source>
        <dbReference type="EMBL" id="ADE19668.1"/>
    </source>
</evidence>
<sequence>MIALLVSIPILILISLSVFGGGQVFMPIFKWFWELLAKLFQSDINQDTINRIFTISNATPGVVSTKFSFFTGYIIANGSWWGYLAMFLTYFVFCLPAIFVMLVTMKYINKFEDKLIVKKLMLYMKPIVAGIIFSIAIQLILSIMFPYIYFNEGINKYVGLNFNDQKALFFSGWRRLMLYAYFPTMTIISIYLSHKKTPLFWIILLGLVSSLICFMPWL</sequence>
<dbReference type="EMBL" id="CP001991">
    <property type="protein sequence ID" value="ADE19668.1"/>
    <property type="molecule type" value="Genomic_DNA"/>
</dbReference>
<reference evidence="9" key="1">
    <citation type="submission" date="2010-03" db="EMBL/GenBank/DDBJ databases">
        <title>The complete genome of Mycoplasma crocodyli MP145.</title>
        <authorList>
            <person name="Glass J.I."/>
            <person name="Durkin A.S."/>
            <person name="Hostetler J."/>
            <person name="Jackson J."/>
            <person name="Johnson J."/>
            <person name="May M.A."/>
            <person name="Paralanov V."/>
            <person name="Radune D."/>
            <person name="Szczypinski B."/>
            <person name="Brown D.R."/>
        </authorList>
    </citation>
    <scope>NUCLEOTIDE SEQUENCE [LARGE SCALE GENOMIC DNA]</scope>
    <source>
        <strain evidence="9">ATCC 51981 / MP145</strain>
    </source>
</reference>
<feature type="transmembrane region" description="Helical" evidence="7">
    <location>
        <begin position="126"/>
        <end position="150"/>
    </location>
</feature>
<organism evidence="8 9">
    <name type="scientific">Mycoplasma crocodyli (strain ATCC 51981 / MP145)</name>
    <dbReference type="NCBI Taxonomy" id="512564"/>
    <lineage>
        <taxon>Bacteria</taxon>
        <taxon>Bacillati</taxon>
        <taxon>Mycoplasmatota</taxon>
        <taxon>Mollicutes</taxon>
        <taxon>Mycoplasmataceae</taxon>
        <taxon>Mycoplasma</taxon>
    </lineage>
</organism>
<keyword evidence="3" id="KW-1003">Cell membrane</keyword>
<comment type="subcellular location">
    <subcellularLocation>
        <location evidence="1">Cell membrane</location>
        <topology evidence="1">Multi-pass membrane protein</topology>
    </subcellularLocation>
</comment>
<dbReference type="STRING" id="512564.MCRO_0633"/>
<dbReference type="GO" id="GO:0005886">
    <property type="term" value="C:plasma membrane"/>
    <property type="evidence" value="ECO:0007669"/>
    <property type="project" value="UniProtKB-SubCell"/>
</dbReference>
<proteinExistence type="inferred from homology"/>
<gene>
    <name evidence="8" type="ordered locus">MCRO_0633</name>
</gene>
<keyword evidence="6 7" id="KW-0472">Membrane</keyword>
<dbReference type="AlphaFoldDB" id="D5E648"/>
<dbReference type="HOGENOM" id="CLU_1244186_0_0_14"/>
<feature type="transmembrane region" description="Helical" evidence="7">
    <location>
        <begin position="199"/>
        <end position="217"/>
    </location>
</feature>